<sequence>MTMSVLTRIPASLKIVRVALYAFAVISVLASAGLILTEGSAPLVLLATFVFVTAPGAAAFLLAMLLPKRGTVLFCGLIAFGVCGILASLASVGAGLTWISQMLIPLAILIFSLRADSREFLLRP</sequence>
<proteinExistence type="predicted"/>
<evidence type="ECO:0000256" key="1">
    <source>
        <dbReference type="SAM" id="Phobius"/>
    </source>
</evidence>
<dbReference type="EMBL" id="PYGA01000012">
    <property type="protein sequence ID" value="PSK96122.1"/>
    <property type="molecule type" value="Genomic_DNA"/>
</dbReference>
<keyword evidence="3" id="KW-1185">Reference proteome</keyword>
<feature type="transmembrane region" description="Helical" evidence="1">
    <location>
        <begin position="18"/>
        <end position="37"/>
    </location>
</feature>
<feature type="transmembrane region" description="Helical" evidence="1">
    <location>
        <begin position="98"/>
        <end position="115"/>
    </location>
</feature>
<feature type="transmembrane region" description="Helical" evidence="1">
    <location>
        <begin position="43"/>
        <end position="65"/>
    </location>
</feature>
<accession>A0A2P8DFY3</accession>
<dbReference type="RefSeq" id="WP_146165582.1">
    <property type="nucleotide sequence ID" value="NZ_PYGA01000012.1"/>
</dbReference>
<keyword evidence="1" id="KW-0472">Membrane</keyword>
<organism evidence="2 3">
    <name type="scientific">Murinocardiopsis flavida</name>
    <dbReference type="NCBI Taxonomy" id="645275"/>
    <lineage>
        <taxon>Bacteria</taxon>
        <taxon>Bacillati</taxon>
        <taxon>Actinomycetota</taxon>
        <taxon>Actinomycetes</taxon>
        <taxon>Streptosporangiales</taxon>
        <taxon>Nocardiopsidaceae</taxon>
        <taxon>Murinocardiopsis</taxon>
    </lineage>
</organism>
<feature type="transmembrane region" description="Helical" evidence="1">
    <location>
        <begin position="72"/>
        <end position="92"/>
    </location>
</feature>
<keyword evidence="1" id="KW-1133">Transmembrane helix</keyword>
<comment type="caution">
    <text evidence="2">The sequence shown here is derived from an EMBL/GenBank/DDBJ whole genome shotgun (WGS) entry which is preliminary data.</text>
</comment>
<protein>
    <submittedName>
        <fullName evidence="2">Uncharacterized protein</fullName>
    </submittedName>
</protein>
<dbReference type="Proteomes" id="UP000240542">
    <property type="component" value="Unassembled WGS sequence"/>
</dbReference>
<reference evidence="2 3" key="1">
    <citation type="submission" date="2018-03" db="EMBL/GenBank/DDBJ databases">
        <title>Genomic Encyclopedia of Archaeal and Bacterial Type Strains, Phase II (KMG-II): from individual species to whole genera.</title>
        <authorList>
            <person name="Goeker M."/>
        </authorList>
    </citation>
    <scope>NUCLEOTIDE SEQUENCE [LARGE SCALE GENOMIC DNA]</scope>
    <source>
        <strain evidence="2 3">DSM 45312</strain>
    </source>
</reference>
<evidence type="ECO:0000313" key="2">
    <source>
        <dbReference type="EMBL" id="PSK96122.1"/>
    </source>
</evidence>
<name>A0A2P8DFY3_9ACTN</name>
<keyword evidence="1" id="KW-0812">Transmembrane</keyword>
<gene>
    <name evidence="2" type="ORF">CLV63_1124</name>
</gene>
<dbReference type="AlphaFoldDB" id="A0A2P8DFY3"/>
<evidence type="ECO:0000313" key="3">
    <source>
        <dbReference type="Proteomes" id="UP000240542"/>
    </source>
</evidence>